<reference evidence="2 3" key="1">
    <citation type="submission" date="2018-10" db="EMBL/GenBank/DDBJ databases">
        <authorList>
            <person name="Perry B.J."/>
            <person name="Sullivan J.T."/>
            <person name="Murphy R.J.T."/>
            <person name="Ramsay J.P."/>
            <person name="Ronson C.W."/>
        </authorList>
    </citation>
    <scope>NUCLEOTIDE SEQUENCE [LARGE SCALE GENOMIC DNA]</scope>
    <source>
        <strain evidence="2 3">R88b</strain>
    </source>
</reference>
<sequence>MLFNSRLAAGGIVSPCVVELAALVAVLSGMGRADRIGSVCVVSAELTRLKVMAPQARIRGAVVRAFTTHAAVGLVDGEAGCPEPIARVCGAPSCRNAIILTLWDGSGR</sequence>
<keyword evidence="1" id="KW-0472">Membrane</keyword>
<evidence type="ECO:0000313" key="3">
    <source>
        <dbReference type="Proteomes" id="UP000503017"/>
    </source>
</evidence>
<evidence type="ECO:0000313" key="2">
    <source>
        <dbReference type="EMBL" id="QKD05853.1"/>
    </source>
</evidence>
<keyword evidence="1" id="KW-0812">Transmembrane</keyword>
<accession>A0A6M7WYC6</accession>
<organism evidence="2 3">
    <name type="scientific">Mesorhizobium loti R88b</name>
    <dbReference type="NCBI Taxonomy" id="935548"/>
    <lineage>
        <taxon>Bacteria</taxon>
        <taxon>Pseudomonadati</taxon>
        <taxon>Pseudomonadota</taxon>
        <taxon>Alphaproteobacteria</taxon>
        <taxon>Hyphomicrobiales</taxon>
        <taxon>Phyllobacteriaceae</taxon>
        <taxon>Mesorhizobium</taxon>
    </lineage>
</organism>
<evidence type="ECO:0000256" key="1">
    <source>
        <dbReference type="SAM" id="Phobius"/>
    </source>
</evidence>
<dbReference type="EMBL" id="CP033367">
    <property type="protein sequence ID" value="QKD05853.1"/>
    <property type="molecule type" value="Genomic_DNA"/>
</dbReference>
<name>A0A6M7WYC6_RHILI</name>
<protein>
    <submittedName>
        <fullName evidence="2">Uncharacterized protein</fullName>
    </submittedName>
</protein>
<dbReference type="AlphaFoldDB" id="A0A6M7WYC6"/>
<keyword evidence="1" id="KW-1133">Transmembrane helix</keyword>
<proteinExistence type="predicted"/>
<dbReference type="Proteomes" id="UP000503017">
    <property type="component" value="Chromosome"/>
</dbReference>
<feature type="transmembrane region" description="Helical" evidence="1">
    <location>
        <begin position="6"/>
        <end position="27"/>
    </location>
</feature>
<gene>
    <name evidence="2" type="ORF">EB235_34110</name>
</gene>